<evidence type="ECO:0000313" key="2">
    <source>
        <dbReference type="Proteomes" id="UP000509222"/>
    </source>
</evidence>
<name>A0A7H8QDM4_9BACL</name>
<dbReference type="Proteomes" id="UP000509222">
    <property type="component" value="Chromosome"/>
</dbReference>
<protein>
    <submittedName>
        <fullName evidence="1">Uncharacterized protein</fullName>
    </submittedName>
</protein>
<reference evidence="2" key="1">
    <citation type="submission" date="2020-06" db="EMBL/GenBank/DDBJ databases">
        <title>Isolation of Planomicrobium glaciei.</title>
        <authorList>
            <person name="Malisova L."/>
            <person name="Safrankova R."/>
            <person name="Jakubu V."/>
            <person name="Spanelova P."/>
        </authorList>
    </citation>
    <scope>NUCLEOTIDE SEQUENCE [LARGE SCALE GENOMIC DNA]</scope>
    <source>
        <strain evidence="2">NRL-ATB46093</strain>
    </source>
</reference>
<dbReference type="PROSITE" id="PS51257">
    <property type="entry name" value="PROKAR_LIPOPROTEIN"/>
    <property type="match status" value="1"/>
</dbReference>
<proteinExistence type="predicted"/>
<organism evidence="1 2">
    <name type="scientific">Planococcus glaciei</name>
    <dbReference type="NCBI Taxonomy" id="459472"/>
    <lineage>
        <taxon>Bacteria</taxon>
        <taxon>Bacillati</taxon>
        <taxon>Bacillota</taxon>
        <taxon>Bacilli</taxon>
        <taxon>Bacillales</taxon>
        <taxon>Caryophanaceae</taxon>
        <taxon>Planococcus</taxon>
    </lineage>
</organism>
<dbReference type="AlphaFoldDB" id="A0A7H8QDM4"/>
<dbReference type="RefSeq" id="WP_036804679.1">
    <property type="nucleotide sequence ID" value="NZ_CP051177.1"/>
</dbReference>
<dbReference type="EMBL" id="CP051177">
    <property type="protein sequence ID" value="QKX52104.1"/>
    <property type="molecule type" value="Genomic_DNA"/>
</dbReference>
<sequence length="111" mass="12177">MKKWLKLGSACFLVFGLAACIERPENEMVQETERVDPASGIDVTTQSEGIFKGFANGSQDALTIEIDGKEKSYELAEDATGDITVLQEGDRISFSTKKVGGKERIETIMKK</sequence>
<keyword evidence="2" id="KW-1185">Reference proteome</keyword>
<evidence type="ECO:0000313" key="1">
    <source>
        <dbReference type="EMBL" id="QKX52104.1"/>
    </source>
</evidence>
<accession>A0A7H8QDM4</accession>
<gene>
    <name evidence="1" type="ORF">HF394_16815</name>
</gene>